<name>A0A1F5ZS97_9BACT</name>
<dbReference type="SUPFAM" id="SSF53756">
    <property type="entry name" value="UDP-Glycosyltransferase/glycogen phosphorylase"/>
    <property type="match status" value="1"/>
</dbReference>
<dbReference type="InterPro" id="IPR028098">
    <property type="entry name" value="Glyco_trans_4-like_N"/>
</dbReference>
<protein>
    <recommendedName>
        <fullName evidence="5">Glycosyl transferase family 1 domain-containing protein</fullName>
    </recommendedName>
</protein>
<dbReference type="Pfam" id="PF13439">
    <property type="entry name" value="Glyco_transf_4"/>
    <property type="match status" value="1"/>
</dbReference>
<dbReference type="EMBL" id="MFJE01000005">
    <property type="protein sequence ID" value="OGG15205.1"/>
    <property type="molecule type" value="Genomic_DNA"/>
</dbReference>
<feature type="domain" description="Glycosyltransferase subfamily 4-like N-terminal" evidence="2">
    <location>
        <begin position="22"/>
        <end position="172"/>
    </location>
</feature>
<dbReference type="InterPro" id="IPR050194">
    <property type="entry name" value="Glycosyltransferase_grp1"/>
</dbReference>
<dbReference type="PANTHER" id="PTHR45947:SF3">
    <property type="entry name" value="SULFOQUINOVOSYL TRANSFERASE SQD2"/>
    <property type="match status" value="1"/>
</dbReference>
<feature type="domain" description="Glycosyl transferase family 1" evidence="1">
    <location>
        <begin position="183"/>
        <end position="360"/>
    </location>
</feature>
<proteinExistence type="predicted"/>
<reference evidence="3 4" key="1">
    <citation type="journal article" date="2016" name="Nat. Commun.">
        <title>Thousands of microbial genomes shed light on interconnected biogeochemical processes in an aquifer system.</title>
        <authorList>
            <person name="Anantharaman K."/>
            <person name="Brown C.T."/>
            <person name="Hug L.A."/>
            <person name="Sharon I."/>
            <person name="Castelle C.J."/>
            <person name="Probst A.J."/>
            <person name="Thomas B.C."/>
            <person name="Singh A."/>
            <person name="Wilkins M.J."/>
            <person name="Karaoz U."/>
            <person name="Brodie E.L."/>
            <person name="Williams K.H."/>
            <person name="Hubbard S.S."/>
            <person name="Banfield J.F."/>
        </authorList>
    </citation>
    <scope>NUCLEOTIDE SEQUENCE [LARGE SCALE GENOMIC DNA]</scope>
</reference>
<evidence type="ECO:0000259" key="2">
    <source>
        <dbReference type="Pfam" id="PF13439"/>
    </source>
</evidence>
<dbReference type="Proteomes" id="UP000177383">
    <property type="component" value="Unassembled WGS sequence"/>
</dbReference>
<dbReference type="GO" id="GO:0016757">
    <property type="term" value="F:glycosyltransferase activity"/>
    <property type="evidence" value="ECO:0007669"/>
    <property type="project" value="InterPro"/>
</dbReference>
<dbReference type="Gene3D" id="3.40.50.2000">
    <property type="entry name" value="Glycogen Phosphorylase B"/>
    <property type="match status" value="2"/>
</dbReference>
<evidence type="ECO:0000313" key="3">
    <source>
        <dbReference type="EMBL" id="OGG15205.1"/>
    </source>
</evidence>
<dbReference type="Pfam" id="PF00534">
    <property type="entry name" value="Glycos_transf_1"/>
    <property type="match status" value="1"/>
</dbReference>
<dbReference type="STRING" id="1798375.A2773_04960"/>
<gene>
    <name evidence="3" type="ORF">A2773_04960</name>
</gene>
<dbReference type="InterPro" id="IPR001296">
    <property type="entry name" value="Glyco_trans_1"/>
</dbReference>
<sequence>MNIAFLSLWSCPLTPIGVGSSGGMSIYILNFARELAKLDVKVDIYTHSHKKQKHEIISLHKNLRIIHLSNTKLDFAHNKYDILYSHYYLSGLAGLKISAKTKIPLFHTYHTLAKMKEIYAGIKDEKRFVQELEIVKKTKIIIASNELEKQDLQKFYNVPPSKIFIVQPGVNHHLFKKRNLQIARKRLDLPPDKKIILFIGRIDPLKGIKLLIDSFILLHHINPALLNKCLLLLIGGDKNNPAIWQSKDMNRINKLLNDHNFNSSVRFIGAKSHSSLPYYYAAANVVSIPSSYESFGLVALEAMACAKIVVATSVGGLRYLIKNGETGFLFDKGNKEKLAYLLNMLLCDNRYSYIGENAYQFSQKFSWNKQAKKLFMLFKKYS</sequence>
<dbReference type="PANTHER" id="PTHR45947">
    <property type="entry name" value="SULFOQUINOVOSYL TRANSFERASE SQD2"/>
    <property type="match status" value="1"/>
</dbReference>
<dbReference type="AlphaFoldDB" id="A0A1F5ZS97"/>
<evidence type="ECO:0000259" key="1">
    <source>
        <dbReference type="Pfam" id="PF00534"/>
    </source>
</evidence>
<accession>A0A1F5ZS97</accession>
<organism evidence="3 4">
    <name type="scientific">Candidatus Gottesmanbacteria bacterium RIFCSPHIGHO2_01_FULL_39_10</name>
    <dbReference type="NCBI Taxonomy" id="1798375"/>
    <lineage>
        <taxon>Bacteria</taxon>
        <taxon>Candidatus Gottesmaniibacteriota</taxon>
    </lineage>
</organism>
<evidence type="ECO:0000313" key="4">
    <source>
        <dbReference type="Proteomes" id="UP000177383"/>
    </source>
</evidence>
<comment type="caution">
    <text evidence="3">The sequence shown here is derived from an EMBL/GenBank/DDBJ whole genome shotgun (WGS) entry which is preliminary data.</text>
</comment>
<evidence type="ECO:0008006" key="5">
    <source>
        <dbReference type="Google" id="ProtNLM"/>
    </source>
</evidence>